<reference evidence="7" key="1">
    <citation type="submission" date="2021-04" db="EMBL/GenBank/DDBJ databases">
        <authorList>
            <consortium name="Molecular Ecology Group"/>
        </authorList>
    </citation>
    <scope>NUCLEOTIDE SEQUENCE</scope>
</reference>
<dbReference type="GO" id="GO:0003755">
    <property type="term" value="F:peptidyl-prolyl cis-trans isomerase activity"/>
    <property type="evidence" value="ECO:0007669"/>
    <property type="project" value="UniProtKB-KW"/>
</dbReference>
<feature type="domain" description="PPIase FKBP-type" evidence="6">
    <location>
        <begin position="20"/>
        <end position="123"/>
    </location>
</feature>
<comment type="catalytic activity">
    <reaction evidence="1 5">
        <text>[protein]-peptidylproline (omega=180) = [protein]-peptidylproline (omega=0)</text>
        <dbReference type="Rhea" id="RHEA:16237"/>
        <dbReference type="Rhea" id="RHEA-COMP:10747"/>
        <dbReference type="Rhea" id="RHEA-COMP:10748"/>
        <dbReference type="ChEBI" id="CHEBI:83833"/>
        <dbReference type="ChEBI" id="CHEBI:83834"/>
        <dbReference type="EC" id="5.2.1.8"/>
    </reaction>
</comment>
<dbReference type="PROSITE" id="PS50059">
    <property type="entry name" value="FKBP_PPIASE"/>
    <property type="match status" value="1"/>
</dbReference>
<comment type="caution">
    <text evidence="7">The sequence shown here is derived from an EMBL/GenBank/DDBJ whole genome shotgun (WGS) entry which is preliminary data.</text>
</comment>
<accession>A0A8S3ZHA2</accession>
<evidence type="ECO:0000256" key="3">
    <source>
        <dbReference type="ARBA" id="ARBA00023110"/>
    </source>
</evidence>
<evidence type="ECO:0000313" key="7">
    <source>
        <dbReference type="EMBL" id="CAG5128827.1"/>
    </source>
</evidence>
<protein>
    <recommendedName>
        <fullName evidence="2 5">peptidylprolyl isomerase</fullName>
        <ecNumber evidence="2 5">5.2.1.8</ecNumber>
    </recommendedName>
</protein>
<organism evidence="7 8">
    <name type="scientific">Candidula unifasciata</name>
    <dbReference type="NCBI Taxonomy" id="100452"/>
    <lineage>
        <taxon>Eukaryota</taxon>
        <taxon>Metazoa</taxon>
        <taxon>Spiralia</taxon>
        <taxon>Lophotrochozoa</taxon>
        <taxon>Mollusca</taxon>
        <taxon>Gastropoda</taxon>
        <taxon>Heterobranchia</taxon>
        <taxon>Euthyneura</taxon>
        <taxon>Panpulmonata</taxon>
        <taxon>Eupulmonata</taxon>
        <taxon>Stylommatophora</taxon>
        <taxon>Helicina</taxon>
        <taxon>Helicoidea</taxon>
        <taxon>Geomitridae</taxon>
        <taxon>Candidula</taxon>
    </lineage>
</organism>
<keyword evidence="8" id="KW-1185">Reference proteome</keyword>
<dbReference type="EC" id="5.2.1.8" evidence="2 5"/>
<dbReference type="InterPro" id="IPR001179">
    <property type="entry name" value="PPIase_FKBP_dom"/>
</dbReference>
<dbReference type="SUPFAM" id="SSF54534">
    <property type="entry name" value="FKBP-like"/>
    <property type="match status" value="1"/>
</dbReference>
<keyword evidence="4 5" id="KW-0413">Isomerase</keyword>
<dbReference type="InterPro" id="IPR046357">
    <property type="entry name" value="PPIase_dom_sf"/>
</dbReference>
<dbReference type="Pfam" id="PF00254">
    <property type="entry name" value="FKBP_C"/>
    <property type="match status" value="1"/>
</dbReference>
<dbReference type="AlphaFoldDB" id="A0A8S3ZHA2"/>
<sequence length="125" mass="13603">MGVDVEHIEEGDGKTYPKAGDKVVVHYLGTLTNGKKFDSSYDRNKPFTFTIGKGQVIKGWDEGIPKISKGGKAKIVVSPDCAYGKKGVPGTYPLLLLVHIIFNYVTIGPNETLVFEVHLVDINPA</sequence>
<dbReference type="Proteomes" id="UP000678393">
    <property type="component" value="Unassembled WGS sequence"/>
</dbReference>
<dbReference type="PANTHER" id="PTHR10516:SF443">
    <property type="entry name" value="FK506-BINDING PROTEIN 59-RELATED"/>
    <property type="match status" value="1"/>
</dbReference>
<evidence type="ECO:0000256" key="2">
    <source>
        <dbReference type="ARBA" id="ARBA00013194"/>
    </source>
</evidence>
<evidence type="ECO:0000256" key="4">
    <source>
        <dbReference type="ARBA" id="ARBA00023235"/>
    </source>
</evidence>
<name>A0A8S3ZHA2_9EUPU</name>
<evidence type="ECO:0000313" key="8">
    <source>
        <dbReference type="Proteomes" id="UP000678393"/>
    </source>
</evidence>
<dbReference type="OrthoDB" id="77911at2759"/>
<evidence type="ECO:0000256" key="5">
    <source>
        <dbReference type="PROSITE-ProRule" id="PRU00277"/>
    </source>
</evidence>
<evidence type="ECO:0000259" key="6">
    <source>
        <dbReference type="PROSITE" id="PS50059"/>
    </source>
</evidence>
<dbReference type="Gene3D" id="3.10.50.40">
    <property type="match status" value="1"/>
</dbReference>
<dbReference type="PANTHER" id="PTHR10516">
    <property type="entry name" value="PEPTIDYL-PROLYL CIS-TRANS ISOMERASE"/>
    <property type="match status" value="1"/>
</dbReference>
<evidence type="ECO:0000256" key="1">
    <source>
        <dbReference type="ARBA" id="ARBA00000971"/>
    </source>
</evidence>
<dbReference type="EMBL" id="CAJHNH020003231">
    <property type="protein sequence ID" value="CAG5128827.1"/>
    <property type="molecule type" value="Genomic_DNA"/>
</dbReference>
<dbReference type="InterPro" id="IPR050689">
    <property type="entry name" value="FKBP-type_PPIase"/>
</dbReference>
<dbReference type="FunFam" id="3.10.50.40:FF:000025">
    <property type="entry name" value="Peptidylprolyl isomerase"/>
    <property type="match status" value="1"/>
</dbReference>
<keyword evidence="3 5" id="KW-0697">Rotamase</keyword>
<dbReference type="GO" id="GO:0005737">
    <property type="term" value="C:cytoplasm"/>
    <property type="evidence" value="ECO:0007669"/>
    <property type="project" value="TreeGrafter"/>
</dbReference>
<gene>
    <name evidence="7" type="ORF">CUNI_LOCUS14385</name>
</gene>
<proteinExistence type="predicted"/>